<dbReference type="Pfam" id="PF13207">
    <property type="entry name" value="AAA_17"/>
    <property type="match status" value="1"/>
</dbReference>
<geneLocation type="plasmid" evidence="1">
    <name>VIBNI_pA</name>
</geneLocation>
<keyword evidence="1" id="KW-0614">Plasmid</keyword>
<name>A0A9P1JLF5_9VIBR</name>
<accession>A0A9P1JLF5</accession>
<evidence type="ECO:0000313" key="1">
    <source>
        <dbReference type="EMBL" id="CBJ93123.1"/>
    </source>
</evidence>
<dbReference type="SUPFAM" id="SSF52540">
    <property type="entry name" value="P-loop containing nucleoside triphosphate hydrolases"/>
    <property type="match status" value="1"/>
</dbReference>
<protein>
    <submittedName>
        <fullName evidence="1">Uncharacterized protein</fullName>
    </submittedName>
</protein>
<reference evidence="1" key="1">
    <citation type="submission" date="2010-02" db="EMBL/GenBank/DDBJ databases">
        <authorList>
            <person name="Genoscope - CEA"/>
        </authorList>
    </citation>
    <scope>NUCLEOTIDE SEQUENCE</scope>
    <source>
        <plasmid evidence="1">VIBNI_pA</plasmid>
    </source>
</reference>
<dbReference type="RefSeq" id="WP_013610262.1">
    <property type="nucleotide sequence ID" value="NC_015156.1"/>
</dbReference>
<proteinExistence type="predicted"/>
<dbReference type="AlphaFoldDB" id="A0A9P1JLF5"/>
<sequence length="197" mass="22797">MAKAICFTGFSASGKTTLAKQLAKKLEFPFFSIGNTEFEISRTLGYNSIQERYDVEGIDTYAKLIPYFIESIKEKCLDGIVIESIYDEELLGEIIKEFRPENVTLIRIGCRRRNRLLRYVNRQNVSREQAKKELYRRDAEKRFLGLNSVLEHATLSYRNDNGNPNFSLFLETLQYSHITSSYKSIVCSPDSEVMFTL</sequence>
<organism evidence="1">
    <name type="scientific">Vibrio nigripulchritudo</name>
    <dbReference type="NCBI Taxonomy" id="28173"/>
    <lineage>
        <taxon>Bacteria</taxon>
        <taxon>Pseudomonadati</taxon>
        <taxon>Pseudomonadota</taxon>
        <taxon>Gammaproteobacteria</taxon>
        <taxon>Vibrionales</taxon>
        <taxon>Vibrionaceae</taxon>
        <taxon>Vibrio</taxon>
    </lineage>
</organism>
<gene>
    <name evidence="1" type="ORF">VIBNI_0088</name>
</gene>
<dbReference type="InterPro" id="IPR027417">
    <property type="entry name" value="P-loop_NTPase"/>
</dbReference>
<dbReference type="EMBL" id="FP893246">
    <property type="protein sequence ID" value="CBJ93123.1"/>
    <property type="molecule type" value="Genomic_DNA"/>
</dbReference>
<dbReference type="Gene3D" id="3.40.50.300">
    <property type="entry name" value="P-loop containing nucleotide triphosphate hydrolases"/>
    <property type="match status" value="1"/>
</dbReference>